<keyword evidence="2" id="KW-0028">Amino-acid biosynthesis</keyword>
<evidence type="ECO:0000313" key="8">
    <source>
        <dbReference type="EMBL" id="GGA98050.1"/>
    </source>
</evidence>
<evidence type="ECO:0000259" key="7">
    <source>
        <dbReference type="Pfam" id="PF02826"/>
    </source>
</evidence>
<comment type="similarity">
    <text evidence="1 5">Belongs to the D-isomer specific 2-hydroxyacid dehydrogenase family.</text>
</comment>
<evidence type="ECO:0000256" key="3">
    <source>
        <dbReference type="ARBA" id="ARBA00023002"/>
    </source>
</evidence>
<proteinExistence type="inferred from homology"/>
<evidence type="ECO:0008006" key="10">
    <source>
        <dbReference type="Google" id="ProtNLM"/>
    </source>
</evidence>
<evidence type="ECO:0000259" key="6">
    <source>
        <dbReference type="Pfam" id="PF00389"/>
    </source>
</evidence>
<dbReference type="Pfam" id="PF00389">
    <property type="entry name" value="2-Hacid_dh"/>
    <property type="match status" value="1"/>
</dbReference>
<reference evidence="8" key="1">
    <citation type="journal article" date="2014" name="Int. J. Syst. Evol. Microbiol.">
        <title>Complete genome sequence of Corynebacterium casei LMG S-19264T (=DSM 44701T), isolated from a smear-ripened cheese.</title>
        <authorList>
            <consortium name="US DOE Joint Genome Institute (JGI-PGF)"/>
            <person name="Walter F."/>
            <person name="Albersmeier A."/>
            <person name="Kalinowski J."/>
            <person name="Ruckert C."/>
        </authorList>
    </citation>
    <scope>NUCLEOTIDE SEQUENCE</scope>
    <source>
        <strain evidence="8">CGMCC 1.12813</strain>
    </source>
</reference>
<keyword evidence="9" id="KW-1185">Reference proteome</keyword>
<gene>
    <name evidence="8" type="ORF">GCM10010979_10650</name>
</gene>
<dbReference type="PANTHER" id="PTHR42789:SF1">
    <property type="entry name" value="D-ISOMER SPECIFIC 2-HYDROXYACID DEHYDROGENASE FAMILY PROTEIN (AFU_ORTHOLOGUE AFUA_6G10090)"/>
    <property type="match status" value="1"/>
</dbReference>
<organism evidence="8 9">
    <name type="scientific">Conyzicola nivalis</name>
    <dbReference type="NCBI Taxonomy" id="1477021"/>
    <lineage>
        <taxon>Bacteria</taxon>
        <taxon>Bacillati</taxon>
        <taxon>Actinomycetota</taxon>
        <taxon>Actinomycetes</taxon>
        <taxon>Micrococcales</taxon>
        <taxon>Microbacteriaceae</taxon>
        <taxon>Conyzicola</taxon>
    </lineage>
</organism>
<evidence type="ECO:0000256" key="5">
    <source>
        <dbReference type="RuleBase" id="RU003719"/>
    </source>
</evidence>
<evidence type="ECO:0000313" key="9">
    <source>
        <dbReference type="Proteomes" id="UP000606922"/>
    </source>
</evidence>
<protein>
    <recommendedName>
        <fullName evidence="10">D-3-phosphoglycerate dehydrogenase</fullName>
    </recommendedName>
</protein>
<keyword evidence="4" id="KW-0520">NAD</keyword>
<dbReference type="InterPro" id="IPR029752">
    <property type="entry name" value="D-isomer_DH_CS1"/>
</dbReference>
<feature type="domain" description="D-isomer specific 2-hydroxyacid dehydrogenase NAD-binding" evidence="7">
    <location>
        <begin position="115"/>
        <end position="288"/>
    </location>
</feature>
<dbReference type="GO" id="GO:0008652">
    <property type="term" value="P:amino acid biosynthetic process"/>
    <property type="evidence" value="ECO:0007669"/>
    <property type="project" value="UniProtKB-KW"/>
</dbReference>
<name>A0A916WHH2_9MICO</name>
<dbReference type="Proteomes" id="UP000606922">
    <property type="component" value="Unassembled WGS sequence"/>
</dbReference>
<keyword evidence="3 5" id="KW-0560">Oxidoreductase</keyword>
<dbReference type="InterPro" id="IPR006139">
    <property type="entry name" value="D-isomer_2_OHA_DH_cat_dom"/>
</dbReference>
<evidence type="ECO:0000256" key="4">
    <source>
        <dbReference type="ARBA" id="ARBA00023027"/>
    </source>
</evidence>
<comment type="caution">
    <text evidence="8">The sequence shown here is derived from an EMBL/GenBank/DDBJ whole genome shotgun (WGS) entry which is preliminary data.</text>
</comment>
<dbReference type="InterPro" id="IPR050857">
    <property type="entry name" value="D-2-hydroxyacid_DH"/>
</dbReference>
<accession>A0A916WHH2</accession>
<dbReference type="InterPro" id="IPR036291">
    <property type="entry name" value="NAD(P)-bd_dom_sf"/>
</dbReference>
<dbReference type="Gene3D" id="3.40.50.720">
    <property type="entry name" value="NAD(P)-binding Rossmann-like Domain"/>
    <property type="match status" value="2"/>
</dbReference>
<dbReference type="CDD" id="cd12172">
    <property type="entry name" value="PGDH_like_2"/>
    <property type="match status" value="1"/>
</dbReference>
<evidence type="ECO:0000256" key="2">
    <source>
        <dbReference type="ARBA" id="ARBA00022605"/>
    </source>
</evidence>
<dbReference type="SUPFAM" id="SSF51735">
    <property type="entry name" value="NAD(P)-binding Rossmann-fold domains"/>
    <property type="match status" value="1"/>
</dbReference>
<dbReference type="PANTHER" id="PTHR42789">
    <property type="entry name" value="D-ISOMER SPECIFIC 2-HYDROXYACID DEHYDROGENASE FAMILY PROTEIN (AFU_ORTHOLOGUE AFUA_6G10090)"/>
    <property type="match status" value="1"/>
</dbReference>
<dbReference type="GO" id="GO:0016616">
    <property type="term" value="F:oxidoreductase activity, acting on the CH-OH group of donors, NAD or NADP as acceptor"/>
    <property type="evidence" value="ECO:0007669"/>
    <property type="project" value="InterPro"/>
</dbReference>
<dbReference type="GO" id="GO:0051287">
    <property type="term" value="F:NAD binding"/>
    <property type="evidence" value="ECO:0007669"/>
    <property type="project" value="InterPro"/>
</dbReference>
<sequence length="323" mass="33125">MVSGGVVVVTTPSFGSFSDEPWETAAGEGIDLRRSRVPGPLSPTQLRDELADAVGVIVGVDRLDRATIEAASNLRVIGKHGVGVDNIDLAAAAERGIPVVWTPGANSSAVADMAMALLLAGSRQLVAADASLRRGEWEVFSGMALEGASVGVVGFGNIGQAVARRLAGFDADVVAYDPFQPGEAFAALGTRRATLAHLIEQSDIITLHLPFTPEDGPLLGAAEFAAARRGVGIVNTARGGLIDDIALAAALTSGQVGFAALDAFAAEPLAADSPLRAAPRTILTPHAAAFTELANARAGNAVVRDVARVLRGEAPLDPVTFSR</sequence>
<dbReference type="SUPFAM" id="SSF52283">
    <property type="entry name" value="Formate/glycerate dehydrogenase catalytic domain-like"/>
    <property type="match status" value="1"/>
</dbReference>
<dbReference type="InterPro" id="IPR006140">
    <property type="entry name" value="D-isomer_DH_NAD-bd"/>
</dbReference>
<dbReference type="AlphaFoldDB" id="A0A916WHH2"/>
<dbReference type="Pfam" id="PF02826">
    <property type="entry name" value="2-Hacid_dh_C"/>
    <property type="match status" value="1"/>
</dbReference>
<reference evidence="8" key="2">
    <citation type="submission" date="2020-09" db="EMBL/GenBank/DDBJ databases">
        <authorList>
            <person name="Sun Q."/>
            <person name="Zhou Y."/>
        </authorList>
    </citation>
    <scope>NUCLEOTIDE SEQUENCE</scope>
    <source>
        <strain evidence="8">CGMCC 1.12813</strain>
    </source>
</reference>
<dbReference type="PROSITE" id="PS00065">
    <property type="entry name" value="D_2_HYDROXYACID_DH_1"/>
    <property type="match status" value="1"/>
</dbReference>
<feature type="domain" description="D-isomer specific 2-hydroxyacid dehydrogenase catalytic" evidence="6">
    <location>
        <begin position="40"/>
        <end position="319"/>
    </location>
</feature>
<dbReference type="EMBL" id="BMGB01000001">
    <property type="protein sequence ID" value="GGA98050.1"/>
    <property type="molecule type" value="Genomic_DNA"/>
</dbReference>
<evidence type="ECO:0000256" key="1">
    <source>
        <dbReference type="ARBA" id="ARBA00005854"/>
    </source>
</evidence>